<comment type="caution">
    <text evidence="1">The sequence shown here is derived from an EMBL/GenBank/DDBJ whole genome shotgun (WGS) entry which is preliminary data.</text>
</comment>
<accession>A0ABV8JZY7</accession>
<name>A0ABV8JZY7_9BACL</name>
<gene>
    <name evidence="1" type="ORF">ACFOZ8_06545</name>
</gene>
<dbReference type="EMBL" id="JBHSAM010000017">
    <property type="protein sequence ID" value="MFC4099316.1"/>
    <property type="molecule type" value="Genomic_DNA"/>
</dbReference>
<evidence type="ECO:0000313" key="2">
    <source>
        <dbReference type="Proteomes" id="UP001595715"/>
    </source>
</evidence>
<reference evidence="2" key="1">
    <citation type="journal article" date="2019" name="Int. J. Syst. Evol. Microbiol.">
        <title>The Global Catalogue of Microorganisms (GCM) 10K type strain sequencing project: providing services to taxonomists for standard genome sequencing and annotation.</title>
        <authorList>
            <consortium name="The Broad Institute Genomics Platform"/>
            <consortium name="The Broad Institute Genome Sequencing Center for Infectious Disease"/>
            <person name="Wu L."/>
            <person name="Ma J."/>
        </authorList>
    </citation>
    <scope>NUCLEOTIDE SEQUENCE [LARGE SCALE GENOMIC DNA]</scope>
    <source>
        <strain evidence="2">IBRC-M 10987</strain>
    </source>
</reference>
<sequence length="61" mass="7268">METKRKHTDLTRYMLHYCYTCDEAGECDTERKCAACMEKRNREEDKRDAVTTKDLLTLYAL</sequence>
<evidence type="ECO:0000313" key="1">
    <source>
        <dbReference type="EMBL" id="MFC4099316.1"/>
    </source>
</evidence>
<dbReference type="Proteomes" id="UP001595715">
    <property type="component" value="Unassembled WGS sequence"/>
</dbReference>
<organism evidence="1 2">
    <name type="scientific">Paenibacillus xanthanilyticus</name>
    <dbReference type="NCBI Taxonomy" id="1783531"/>
    <lineage>
        <taxon>Bacteria</taxon>
        <taxon>Bacillati</taxon>
        <taxon>Bacillota</taxon>
        <taxon>Bacilli</taxon>
        <taxon>Bacillales</taxon>
        <taxon>Paenibacillaceae</taxon>
        <taxon>Paenibacillus</taxon>
    </lineage>
</organism>
<keyword evidence="2" id="KW-1185">Reference proteome</keyword>
<dbReference type="RefSeq" id="WP_377718011.1">
    <property type="nucleotide sequence ID" value="NZ_JBHSAM010000017.1"/>
</dbReference>
<protein>
    <submittedName>
        <fullName evidence="1">Uncharacterized protein</fullName>
    </submittedName>
</protein>
<proteinExistence type="predicted"/>